<sequence>MKGLLGKPVASAKVSGRCSPPLLLAVCNRGLMAVVVVVAVVCQPVDAACKLLRMASLISFAV</sequence>
<organism evidence="1 2">
    <name type="scientific">Daphnia magna</name>
    <dbReference type="NCBI Taxonomy" id="35525"/>
    <lineage>
        <taxon>Eukaryota</taxon>
        <taxon>Metazoa</taxon>
        <taxon>Ecdysozoa</taxon>
        <taxon>Arthropoda</taxon>
        <taxon>Crustacea</taxon>
        <taxon>Branchiopoda</taxon>
        <taxon>Diplostraca</taxon>
        <taxon>Cladocera</taxon>
        <taxon>Anomopoda</taxon>
        <taxon>Daphniidae</taxon>
        <taxon>Daphnia</taxon>
    </lineage>
</organism>
<dbReference type="AlphaFoldDB" id="A0A162T558"/>
<keyword evidence="2" id="KW-1185">Reference proteome</keyword>
<comment type="caution">
    <text evidence="1">The sequence shown here is derived from an EMBL/GenBank/DDBJ whole genome shotgun (WGS) entry which is preliminary data.</text>
</comment>
<evidence type="ECO:0000313" key="1">
    <source>
        <dbReference type="EMBL" id="KZS21917.1"/>
    </source>
</evidence>
<proteinExistence type="predicted"/>
<evidence type="ECO:0000313" key="2">
    <source>
        <dbReference type="Proteomes" id="UP000076858"/>
    </source>
</evidence>
<gene>
    <name evidence="1" type="ORF">APZ42_011056</name>
</gene>
<reference evidence="1 2" key="1">
    <citation type="submission" date="2016-03" db="EMBL/GenBank/DDBJ databases">
        <title>EvidentialGene: Evidence-directed Construction of Genes on Genomes.</title>
        <authorList>
            <person name="Gilbert D.G."/>
            <person name="Choi J.-H."/>
            <person name="Mockaitis K."/>
            <person name="Colbourne J."/>
            <person name="Pfrender M."/>
        </authorList>
    </citation>
    <scope>NUCLEOTIDE SEQUENCE [LARGE SCALE GENOMIC DNA]</scope>
    <source>
        <strain evidence="1 2">Xinb3</strain>
        <tissue evidence="1">Complete organism</tissue>
    </source>
</reference>
<protein>
    <submittedName>
        <fullName evidence="1">Uncharacterized protein</fullName>
    </submittedName>
</protein>
<accession>A0A162T558</accession>
<dbReference type="EMBL" id="LRGB01000007">
    <property type="protein sequence ID" value="KZS21917.1"/>
    <property type="molecule type" value="Genomic_DNA"/>
</dbReference>
<name>A0A162T558_9CRUS</name>
<dbReference type="Proteomes" id="UP000076858">
    <property type="component" value="Unassembled WGS sequence"/>
</dbReference>